<dbReference type="AlphaFoldDB" id="A0A4S4LRB9"/>
<dbReference type="EMBL" id="SGPL01000434">
    <property type="protein sequence ID" value="THH12670.1"/>
    <property type="molecule type" value="Genomic_DNA"/>
</dbReference>
<gene>
    <name evidence="2" type="ORF">EW146_g7477</name>
</gene>
<dbReference type="Proteomes" id="UP000310158">
    <property type="component" value="Unassembled WGS sequence"/>
</dbReference>
<sequence length="114" mass="12411">MSTRPTTPTLSSDTSPGEPLRPNDILCNASSPIYSSPLSTPDRSPSPPVLALPPASFGLHPASGPVRRDKRRRDTSSDAVRFKLEIQPSVSVRKRDRQYRCPVSGQGCRLTKVV</sequence>
<proteinExistence type="predicted"/>
<protein>
    <submittedName>
        <fullName evidence="2">Uncharacterized protein</fullName>
    </submittedName>
</protein>
<evidence type="ECO:0000256" key="1">
    <source>
        <dbReference type="SAM" id="MobiDB-lite"/>
    </source>
</evidence>
<evidence type="ECO:0000313" key="2">
    <source>
        <dbReference type="EMBL" id="THH12670.1"/>
    </source>
</evidence>
<evidence type="ECO:0000313" key="3">
    <source>
        <dbReference type="Proteomes" id="UP000310158"/>
    </source>
</evidence>
<keyword evidence="3" id="KW-1185">Reference proteome</keyword>
<accession>A0A4S4LRB9</accession>
<feature type="compositionally biased region" description="Low complexity" evidence="1">
    <location>
        <begin position="1"/>
        <end position="16"/>
    </location>
</feature>
<reference evidence="2 3" key="1">
    <citation type="submission" date="2019-02" db="EMBL/GenBank/DDBJ databases">
        <title>Genome sequencing of the rare red list fungi Bondarzewia mesenterica.</title>
        <authorList>
            <person name="Buettner E."/>
            <person name="Kellner H."/>
        </authorList>
    </citation>
    <scope>NUCLEOTIDE SEQUENCE [LARGE SCALE GENOMIC DNA]</scope>
    <source>
        <strain evidence="2 3">DSM 108281</strain>
    </source>
</reference>
<name>A0A4S4LRB9_9AGAM</name>
<comment type="caution">
    <text evidence="2">The sequence shown here is derived from an EMBL/GenBank/DDBJ whole genome shotgun (WGS) entry which is preliminary data.</text>
</comment>
<feature type="compositionally biased region" description="Polar residues" evidence="1">
    <location>
        <begin position="28"/>
        <end position="43"/>
    </location>
</feature>
<feature type="region of interest" description="Disordered" evidence="1">
    <location>
        <begin position="1"/>
        <end position="80"/>
    </location>
</feature>
<organism evidence="2 3">
    <name type="scientific">Bondarzewia mesenterica</name>
    <dbReference type="NCBI Taxonomy" id="1095465"/>
    <lineage>
        <taxon>Eukaryota</taxon>
        <taxon>Fungi</taxon>
        <taxon>Dikarya</taxon>
        <taxon>Basidiomycota</taxon>
        <taxon>Agaricomycotina</taxon>
        <taxon>Agaricomycetes</taxon>
        <taxon>Russulales</taxon>
        <taxon>Bondarzewiaceae</taxon>
        <taxon>Bondarzewia</taxon>
    </lineage>
</organism>